<reference evidence="2 3" key="1">
    <citation type="submission" date="2020-04" db="EMBL/GenBank/DDBJ databases">
        <title>Thermobifida alba genome sequencing and assembly.</title>
        <authorList>
            <person name="Luzics S."/>
            <person name="Horvath B."/>
            <person name="Nagy I."/>
            <person name="Toth A."/>
            <person name="Nagy I."/>
            <person name="Kukolya J."/>
        </authorList>
    </citation>
    <scope>NUCLEOTIDE SEQUENCE [LARGE SCALE GENOMIC DNA]</scope>
    <source>
        <strain evidence="2 3">DSM 43795</strain>
    </source>
</reference>
<feature type="compositionally biased region" description="Basic and acidic residues" evidence="1">
    <location>
        <begin position="50"/>
        <end position="61"/>
    </location>
</feature>
<sequence length="61" mass="6770">MERGSDKHGPRIDEDLKQEVDGALKSGGPTRAREDREPEPLVDDQGVPATDREAVQNERSE</sequence>
<accession>A0ABY4L8A7</accession>
<keyword evidence="3" id="KW-1185">Reference proteome</keyword>
<dbReference type="EMBL" id="CP051627">
    <property type="protein sequence ID" value="UPT22655.1"/>
    <property type="molecule type" value="Genomic_DNA"/>
</dbReference>
<gene>
    <name evidence="2" type="ORF">FOF52_18285</name>
</gene>
<proteinExistence type="predicted"/>
<evidence type="ECO:0000313" key="3">
    <source>
        <dbReference type="Proteomes" id="UP000832041"/>
    </source>
</evidence>
<dbReference type="RefSeq" id="WP_248591160.1">
    <property type="nucleotide sequence ID" value="NZ_BAABEB010000011.1"/>
</dbReference>
<feature type="region of interest" description="Disordered" evidence="1">
    <location>
        <begin position="1"/>
        <end position="61"/>
    </location>
</feature>
<evidence type="ECO:0000313" key="2">
    <source>
        <dbReference type="EMBL" id="UPT22655.1"/>
    </source>
</evidence>
<evidence type="ECO:0000256" key="1">
    <source>
        <dbReference type="SAM" id="MobiDB-lite"/>
    </source>
</evidence>
<feature type="compositionally biased region" description="Basic and acidic residues" evidence="1">
    <location>
        <begin position="1"/>
        <end position="22"/>
    </location>
</feature>
<protein>
    <submittedName>
        <fullName evidence="2">Uncharacterized protein</fullName>
    </submittedName>
</protein>
<organism evidence="2 3">
    <name type="scientific">Thermobifida alba</name>
    <name type="common">Thermomonospora alba</name>
    <dbReference type="NCBI Taxonomy" id="53522"/>
    <lineage>
        <taxon>Bacteria</taxon>
        <taxon>Bacillati</taxon>
        <taxon>Actinomycetota</taxon>
        <taxon>Actinomycetes</taxon>
        <taxon>Streptosporangiales</taxon>
        <taxon>Nocardiopsidaceae</taxon>
        <taxon>Thermobifida</taxon>
    </lineage>
</organism>
<name>A0ABY4L8A7_THEAE</name>
<dbReference type="Proteomes" id="UP000832041">
    <property type="component" value="Chromosome"/>
</dbReference>